<dbReference type="RefSeq" id="WP_170120522.1">
    <property type="nucleotide sequence ID" value="NZ_QBKP01000001.1"/>
</dbReference>
<keyword evidence="2" id="KW-1185">Reference proteome</keyword>
<sequence>MSSTARIAFALCTVAFVAACAGKQEEVVYSAEPQLTTEPVYTGKYK</sequence>
<evidence type="ECO:0000313" key="1">
    <source>
        <dbReference type="EMBL" id="PTX53595.1"/>
    </source>
</evidence>
<gene>
    <name evidence="1" type="ORF">C8N34_101516</name>
</gene>
<evidence type="ECO:0000313" key="2">
    <source>
        <dbReference type="Proteomes" id="UP000244224"/>
    </source>
</evidence>
<evidence type="ECO:0008006" key="3">
    <source>
        <dbReference type="Google" id="ProtNLM"/>
    </source>
</evidence>
<dbReference type="PROSITE" id="PS51257">
    <property type="entry name" value="PROKAR_LIPOPROTEIN"/>
    <property type="match status" value="1"/>
</dbReference>
<accession>A0A2T6BBZ9</accession>
<reference evidence="1 2" key="1">
    <citation type="submission" date="2018-04" db="EMBL/GenBank/DDBJ databases">
        <title>Genomic Encyclopedia of Archaeal and Bacterial Type Strains, Phase II (KMG-II): from individual species to whole genera.</title>
        <authorList>
            <person name="Goeker M."/>
        </authorList>
    </citation>
    <scope>NUCLEOTIDE SEQUENCE [LARGE SCALE GENOMIC DNA]</scope>
    <source>
        <strain evidence="1 2">DSM 21823</strain>
    </source>
</reference>
<proteinExistence type="predicted"/>
<organism evidence="1 2">
    <name type="scientific">Gemmobacter caeni</name>
    <dbReference type="NCBI Taxonomy" id="589035"/>
    <lineage>
        <taxon>Bacteria</taxon>
        <taxon>Pseudomonadati</taxon>
        <taxon>Pseudomonadota</taxon>
        <taxon>Alphaproteobacteria</taxon>
        <taxon>Rhodobacterales</taxon>
        <taxon>Paracoccaceae</taxon>
        <taxon>Gemmobacter</taxon>
    </lineage>
</organism>
<dbReference type="EMBL" id="QBKP01000001">
    <property type="protein sequence ID" value="PTX53595.1"/>
    <property type="molecule type" value="Genomic_DNA"/>
</dbReference>
<dbReference type="AlphaFoldDB" id="A0A2T6BBZ9"/>
<comment type="caution">
    <text evidence="1">The sequence shown here is derived from an EMBL/GenBank/DDBJ whole genome shotgun (WGS) entry which is preliminary data.</text>
</comment>
<name>A0A2T6BBZ9_9RHOB</name>
<protein>
    <recommendedName>
        <fullName evidence="3">Lipoprotein</fullName>
    </recommendedName>
</protein>
<dbReference type="Proteomes" id="UP000244224">
    <property type="component" value="Unassembled WGS sequence"/>
</dbReference>